<evidence type="ECO:0000256" key="5">
    <source>
        <dbReference type="ARBA" id="ARBA00022833"/>
    </source>
</evidence>
<keyword evidence="13" id="KW-1185">Reference proteome</keyword>
<feature type="domain" description="Transposase putative helix-turn-helix" evidence="11">
    <location>
        <begin position="1"/>
        <end position="46"/>
    </location>
</feature>
<gene>
    <name evidence="12" type="primary">tnpB</name>
    <name evidence="12" type="ORF">Q5761_09590</name>
</gene>
<keyword evidence="5" id="KW-0862">Zinc</keyword>
<keyword evidence="12" id="KW-0540">Nuclease</keyword>
<proteinExistence type="inferred from homology"/>
<evidence type="ECO:0000256" key="6">
    <source>
        <dbReference type="ARBA" id="ARBA00023125"/>
    </source>
</evidence>
<dbReference type="Pfam" id="PF01385">
    <property type="entry name" value="OrfB_IS605"/>
    <property type="match status" value="1"/>
</dbReference>
<dbReference type="InterPro" id="IPR010095">
    <property type="entry name" value="Cas12f1-like_TNB"/>
</dbReference>
<evidence type="ECO:0000256" key="7">
    <source>
        <dbReference type="ARBA" id="ARBA00023172"/>
    </source>
</evidence>
<dbReference type="Pfam" id="PF12323">
    <property type="entry name" value="HTH_OrfB_IS605"/>
    <property type="match status" value="1"/>
</dbReference>
<dbReference type="RefSeq" id="WP_318750423.1">
    <property type="nucleotide sequence ID" value="NZ_CP132508.1"/>
</dbReference>
<dbReference type="InterPro" id="IPR021027">
    <property type="entry name" value="Transposase_put_HTH"/>
</dbReference>
<accession>A0ABZ0QMY4</accession>
<evidence type="ECO:0000259" key="11">
    <source>
        <dbReference type="Pfam" id="PF12323"/>
    </source>
</evidence>
<name>A0ABZ0QMY4_9FIRM</name>
<dbReference type="PANTHER" id="PTHR30405">
    <property type="entry name" value="TRANSPOSASE"/>
    <property type="match status" value="1"/>
</dbReference>
<dbReference type="NCBIfam" id="NF040570">
    <property type="entry name" value="guided_TnpB"/>
    <property type="match status" value="1"/>
</dbReference>
<feature type="region of interest" description="Disordered" evidence="8">
    <location>
        <begin position="392"/>
        <end position="433"/>
    </location>
</feature>
<reference evidence="12 13" key="1">
    <citation type="submission" date="2023-08" db="EMBL/GenBank/DDBJ databases">
        <title>Genome sequence of Thermaerobacter compostii strain Ins1, a spore-forming filamentous bacterium isolated from a deep geothermal reservoir.</title>
        <authorList>
            <person name="Bregnard D."/>
            <person name="Gonzalez D."/>
            <person name="Junier P."/>
        </authorList>
    </citation>
    <scope>NUCLEOTIDE SEQUENCE [LARGE SCALE GENOMIC DNA]</scope>
    <source>
        <strain evidence="12 13">Ins1</strain>
    </source>
</reference>
<feature type="domain" description="Cas12f1-like TNB" evidence="10">
    <location>
        <begin position="315"/>
        <end position="379"/>
    </location>
</feature>
<evidence type="ECO:0000256" key="4">
    <source>
        <dbReference type="ARBA" id="ARBA00022723"/>
    </source>
</evidence>
<evidence type="ECO:0000256" key="1">
    <source>
        <dbReference type="ARBA" id="ARBA00008761"/>
    </source>
</evidence>
<evidence type="ECO:0000259" key="10">
    <source>
        <dbReference type="Pfam" id="PF07282"/>
    </source>
</evidence>
<keyword evidence="12" id="KW-0255">Endonuclease</keyword>
<keyword evidence="7" id="KW-0233">DNA recombination</keyword>
<comment type="similarity">
    <text evidence="1">In the C-terminal section; belongs to the transposase 35 family.</text>
</comment>
<evidence type="ECO:0000313" key="12">
    <source>
        <dbReference type="EMBL" id="WPD18604.1"/>
    </source>
</evidence>
<dbReference type="Proteomes" id="UP001304683">
    <property type="component" value="Chromosome"/>
</dbReference>
<keyword evidence="4" id="KW-0479">Metal-binding</keyword>
<sequence>MRVLQAYRFALDPTPRQERALASHVGARRFAFNWGLALVKERLEARARGEDVEVPWPLPALRREWNRQKHRVAPWWRANSKEAYSSGLDGLARALQNWSKSRQGERKGRRVGFPRFRKKGRGRESVRFTTGAIRVDDKSHVVLPRIGRVKTHEPTLALLRRIEAGTARILSATVAQEGGRWFVSFTCEVERPPGRPRFPGRVVGVDAGVKHLAVLSTGEKWPNPRSLEKVLRKIARSSRALARRQRGSRGWHKARRRLARLHARARNLRQDALHKLTHHLASTYGVVVVEQLHVAGMLKNRRLARVLADAALAAIRRQLSYKCPWHGAVLVEAPLFYPSSKRCSRCGAVKLSLPLSERIFRCEECGFVLDRDENAARNLAALAAAVAGSGPETLNARGRDGRPAARQAIPEEAGSRHRRMAGTGTADPQGSAA</sequence>
<dbReference type="InterPro" id="IPR001959">
    <property type="entry name" value="Transposase"/>
</dbReference>
<evidence type="ECO:0000313" key="13">
    <source>
        <dbReference type="Proteomes" id="UP001304683"/>
    </source>
</evidence>
<dbReference type="GO" id="GO:0004519">
    <property type="term" value="F:endonuclease activity"/>
    <property type="evidence" value="ECO:0007669"/>
    <property type="project" value="UniProtKB-KW"/>
</dbReference>
<organism evidence="12 13">
    <name type="scientific">Thermaerobacter composti</name>
    <dbReference type="NCBI Taxonomy" id="554949"/>
    <lineage>
        <taxon>Bacteria</taxon>
        <taxon>Bacillati</taxon>
        <taxon>Bacillota</taxon>
        <taxon>Clostridia</taxon>
        <taxon>Eubacteriales</taxon>
        <taxon>Clostridiales Family XVII. Incertae Sedis</taxon>
        <taxon>Thermaerobacter</taxon>
    </lineage>
</organism>
<evidence type="ECO:0000256" key="2">
    <source>
        <dbReference type="ARBA" id="ARBA00011044"/>
    </source>
</evidence>
<keyword evidence="6" id="KW-0238">DNA-binding</keyword>
<protein>
    <submittedName>
        <fullName evidence="12">IS607 family element RNA-guided endonuclease TnpB</fullName>
    </submittedName>
</protein>
<feature type="domain" description="Probable transposase IS891/IS1136/IS1341" evidence="9">
    <location>
        <begin position="185"/>
        <end position="300"/>
    </location>
</feature>
<evidence type="ECO:0000259" key="9">
    <source>
        <dbReference type="Pfam" id="PF01385"/>
    </source>
</evidence>
<dbReference type="NCBIfam" id="NF038280">
    <property type="entry name" value="IS607_TnpB"/>
    <property type="match status" value="1"/>
</dbReference>
<dbReference type="InterPro" id="IPR051399">
    <property type="entry name" value="RNA-guided_DNA_endo/Transpos"/>
</dbReference>
<dbReference type="EMBL" id="CP132508">
    <property type="protein sequence ID" value="WPD18604.1"/>
    <property type="molecule type" value="Genomic_DNA"/>
</dbReference>
<keyword evidence="12" id="KW-0378">Hydrolase</keyword>
<dbReference type="PANTHER" id="PTHR30405:SF11">
    <property type="entry name" value="RNA-GUIDED DNA ENDONUCLEASE RV2885C-RELATED"/>
    <property type="match status" value="1"/>
</dbReference>
<evidence type="ECO:0000256" key="3">
    <source>
        <dbReference type="ARBA" id="ARBA00022578"/>
    </source>
</evidence>
<evidence type="ECO:0000256" key="8">
    <source>
        <dbReference type="SAM" id="MobiDB-lite"/>
    </source>
</evidence>
<dbReference type="Pfam" id="PF07282">
    <property type="entry name" value="Cas12f1-like_TNB"/>
    <property type="match status" value="1"/>
</dbReference>
<comment type="similarity">
    <text evidence="2">In the N-terminal section; belongs to the transposase 2 family.</text>
</comment>
<keyword evidence="3" id="KW-0815">Transposition</keyword>
<dbReference type="InterPro" id="IPR053470">
    <property type="entry name" value="RNA-guided_DNA_endonuclease"/>
</dbReference>
<dbReference type="NCBIfam" id="TIGR01766">
    <property type="entry name" value="IS200/IS605 family accessory protein TnpB-like domain"/>
    <property type="match status" value="1"/>
</dbReference>